<organism evidence="7 8">
    <name type="scientific">Candidatus Lokiarchaeum ossiferum</name>
    <dbReference type="NCBI Taxonomy" id="2951803"/>
    <lineage>
        <taxon>Archaea</taxon>
        <taxon>Promethearchaeati</taxon>
        <taxon>Promethearchaeota</taxon>
        <taxon>Promethearchaeia</taxon>
        <taxon>Promethearchaeales</taxon>
        <taxon>Promethearchaeaceae</taxon>
        <taxon>Candidatus Lokiarchaeum</taxon>
    </lineage>
</organism>
<comment type="similarity">
    <text evidence="6">Belongs to the Mrp/NBP35 ATP-binding proteins family.</text>
</comment>
<evidence type="ECO:0000256" key="2">
    <source>
        <dbReference type="ARBA" id="ARBA00022741"/>
    </source>
</evidence>
<dbReference type="Proteomes" id="UP001208689">
    <property type="component" value="Chromosome"/>
</dbReference>
<keyword evidence="5 6" id="KW-0411">Iron-sulfur</keyword>
<evidence type="ECO:0000256" key="1">
    <source>
        <dbReference type="ARBA" id="ARBA00022723"/>
    </source>
</evidence>
<evidence type="ECO:0000256" key="5">
    <source>
        <dbReference type="ARBA" id="ARBA00023014"/>
    </source>
</evidence>
<dbReference type="SUPFAM" id="SSF52540">
    <property type="entry name" value="P-loop containing nucleoside triphosphate hydrolases"/>
    <property type="match status" value="1"/>
</dbReference>
<dbReference type="HAMAP" id="MF_02040">
    <property type="entry name" value="Mrp_NBP35"/>
    <property type="match status" value="1"/>
</dbReference>
<evidence type="ECO:0000313" key="7">
    <source>
        <dbReference type="EMBL" id="UYP46992.1"/>
    </source>
</evidence>
<sequence length="293" mass="31512">MTDGKVEVSQEDIDRVMGKPQKTAQQIEMDAIKKTMAGIKHKIIVCSGKGGVGKSTVAANLAIALASQGLNVGILDVDITGPNIAKMLNLEGQRPEVLPGENLFLPINGPLNIKVMSMAFLLETPDTPVIWRGPMKMKAIRQFLAEGKWGSMDYLVSDLPPGTSDETLDIMQLTEGDVVIVTTPQDVATLDSRKTVMMAKGMKRNVVGIVENMSGFSVECPDCHKTHTYDLFGSGGGEKAAQELKVPFLGSIPIEQGIRQGGDDGLPFTLKDPESASSKAFQDIVSKIRKSLE</sequence>
<feature type="binding site" evidence="6">
    <location>
        <begin position="48"/>
        <end position="55"/>
    </location>
    <ligand>
        <name>ATP</name>
        <dbReference type="ChEBI" id="CHEBI:30616"/>
    </ligand>
</feature>
<evidence type="ECO:0000256" key="4">
    <source>
        <dbReference type="ARBA" id="ARBA00023004"/>
    </source>
</evidence>
<comment type="function">
    <text evidence="6">Binds and transfers iron-sulfur (Fe-S) clusters to target apoproteins. Can hydrolyze ATP.</text>
</comment>
<reference evidence="7" key="1">
    <citation type="submission" date="2022-09" db="EMBL/GenBank/DDBJ databases">
        <title>Actin cytoskeleton and complex cell architecture in an #Asgard archaeon.</title>
        <authorList>
            <person name="Ponce Toledo R.I."/>
            <person name="Schleper C."/>
            <person name="Rodrigues Oliveira T."/>
            <person name="Wollweber F."/>
            <person name="Xu J."/>
            <person name="Rittmann S."/>
            <person name="Klingl A."/>
            <person name="Pilhofer M."/>
        </authorList>
    </citation>
    <scope>NUCLEOTIDE SEQUENCE</scope>
    <source>
        <strain evidence="7">B-35</strain>
    </source>
</reference>
<protein>
    <recommendedName>
        <fullName evidence="6">Iron-sulfur cluster carrier protein</fullName>
    </recommendedName>
</protein>
<keyword evidence="8" id="KW-1185">Reference proteome</keyword>
<comment type="subunit">
    <text evidence="6">Homodimer.</text>
</comment>
<dbReference type="Gene3D" id="3.40.50.300">
    <property type="entry name" value="P-loop containing nucleotide triphosphate hydrolases"/>
    <property type="match status" value="1"/>
</dbReference>
<gene>
    <name evidence="7" type="ORF">NEF87_003277</name>
</gene>
<dbReference type="EMBL" id="CP104013">
    <property type="protein sequence ID" value="UYP46992.1"/>
    <property type="molecule type" value="Genomic_DNA"/>
</dbReference>
<accession>A0ABY6HVV8</accession>
<evidence type="ECO:0000256" key="3">
    <source>
        <dbReference type="ARBA" id="ARBA00022840"/>
    </source>
</evidence>
<dbReference type="Pfam" id="PF10609">
    <property type="entry name" value="ParA"/>
    <property type="match status" value="1"/>
</dbReference>
<dbReference type="CDD" id="cd02037">
    <property type="entry name" value="Mrp_NBP35"/>
    <property type="match status" value="1"/>
</dbReference>
<dbReference type="InterPro" id="IPR033756">
    <property type="entry name" value="YlxH/NBP35"/>
</dbReference>
<proteinExistence type="inferred from homology"/>
<keyword evidence="3 6" id="KW-0067">ATP-binding</keyword>
<dbReference type="InterPro" id="IPR019591">
    <property type="entry name" value="Mrp/NBP35_ATP-bd"/>
</dbReference>
<dbReference type="PANTHER" id="PTHR42961:SF2">
    <property type="entry name" value="IRON-SULFUR PROTEIN NUBPL"/>
    <property type="match status" value="1"/>
</dbReference>
<keyword evidence="6" id="KW-0378">Hydrolase</keyword>
<keyword evidence="2 6" id="KW-0547">Nucleotide-binding</keyword>
<dbReference type="InterPro" id="IPR044304">
    <property type="entry name" value="NUBPL-like"/>
</dbReference>
<dbReference type="InterPro" id="IPR027417">
    <property type="entry name" value="P-loop_NTPase"/>
</dbReference>
<name>A0ABY6HVV8_9ARCH</name>
<keyword evidence="4 6" id="KW-0408">Iron</keyword>
<keyword evidence="1 6" id="KW-0479">Metal-binding</keyword>
<evidence type="ECO:0000313" key="8">
    <source>
        <dbReference type="Proteomes" id="UP001208689"/>
    </source>
</evidence>
<evidence type="ECO:0000256" key="6">
    <source>
        <dbReference type="HAMAP-Rule" id="MF_02040"/>
    </source>
</evidence>
<dbReference type="PANTHER" id="PTHR42961">
    <property type="entry name" value="IRON-SULFUR PROTEIN NUBPL"/>
    <property type="match status" value="1"/>
</dbReference>